<keyword evidence="2" id="KW-1185">Reference proteome</keyword>
<comment type="caution">
    <text evidence="1">The sequence shown here is derived from an EMBL/GenBank/DDBJ whole genome shotgun (WGS) entry which is preliminary data.</text>
</comment>
<reference evidence="1" key="1">
    <citation type="submission" date="2023-01" db="EMBL/GenBank/DDBJ databases">
        <title>Genome assembly of the deep-sea coral Lophelia pertusa.</title>
        <authorList>
            <person name="Herrera S."/>
            <person name="Cordes E."/>
        </authorList>
    </citation>
    <scope>NUCLEOTIDE SEQUENCE</scope>
    <source>
        <strain evidence="1">USNM1676648</strain>
        <tissue evidence="1">Polyp</tissue>
    </source>
</reference>
<dbReference type="OrthoDB" id="5985873at2759"/>
<name>A0A9X0CRQ8_9CNID</name>
<dbReference type="Proteomes" id="UP001163046">
    <property type="component" value="Unassembled WGS sequence"/>
</dbReference>
<organism evidence="1 2">
    <name type="scientific">Desmophyllum pertusum</name>
    <dbReference type="NCBI Taxonomy" id="174260"/>
    <lineage>
        <taxon>Eukaryota</taxon>
        <taxon>Metazoa</taxon>
        <taxon>Cnidaria</taxon>
        <taxon>Anthozoa</taxon>
        <taxon>Hexacorallia</taxon>
        <taxon>Scleractinia</taxon>
        <taxon>Caryophylliina</taxon>
        <taxon>Caryophylliidae</taxon>
        <taxon>Desmophyllum</taxon>
    </lineage>
</organism>
<protein>
    <submittedName>
        <fullName evidence="1">Uncharacterized protein</fullName>
    </submittedName>
</protein>
<evidence type="ECO:0000313" key="2">
    <source>
        <dbReference type="Proteomes" id="UP001163046"/>
    </source>
</evidence>
<sequence length="116" mass="13080">MTAIDETRQRTFYVALTFSDKVANKDYAMTGIQTGKGKDITIEAKEVKSGDALGDESVFEPMYYWSYTMFRNKSYNNLYLGCDNTGKTTLVENVDLNYPNPQALFVLNKVTFLTGA</sequence>
<gene>
    <name evidence="1" type="ORF">OS493_011207</name>
</gene>
<accession>A0A9X0CRQ8</accession>
<dbReference type="EMBL" id="MU826830">
    <property type="protein sequence ID" value="KAJ7373602.1"/>
    <property type="molecule type" value="Genomic_DNA"/>
</dbReference>
<dbReference type="AlphaFoldDB" id="A0A9X0CRQ8"/>
<evidence type="ECO:0000313" key="1">
    <source>
        <dbReference type="EMBL" id="KAJ7373602.1"/>
    </source>
</evidence>
<proteinExistence type="predicted"/>